<feature type="domain" description="VQ" evidence="2">
    <location>
        <begin position="77"/>
        <end position="103"/>
    </location>
</feature>
<evidence type="ECO:0000313" key="4">
    <source>
        <dbReference type="Proteomes" id="UP000594638"/>
    </source>
</evidence>
<evidence type="ECO:0000259" key="2">
    <source>
        <dbReference type="Pfam" id="PF05678"/>
    </source>
</evidence>
<dbReference type="InterPro" id="IPR008889">
    <property type="entry name" value="VQ"/>
</dbReference>
<sequence>MANINETMSKSSDWISYHQPQTNSYATFNDTVSDATIVTTTTPNSVDVTGTSIQSNLGPEGGISKPLRKRSRASRRTPTTLLNTDTSNFRALVQRFTGCPSAPMAGGGGGGGFHMQYPNQQQQNIYFSSLNNNPADDFHQRVNSSTSNNVEDSTGFVIDGFSTYLPPRSSSYN</sequence>
<dbReference type="Pfam" id="PF05678">
    <property type="entry name" value="VQ"/>
    <property type="match status" value="1"/>
</dbReference>
<gene>
    <name evidence="3" type="ORF">OLEA9_A009884</name>
</gene>
<name>A0A8S0SXB8_OLEEU</name>
<evidence type="ECO:0000256" key="1">
    <source>
        <dbReference type="SAM" id="MobiDB-lite"/>
    </source>
</evidence>
<dbReference type="OrthoDB" id="1726347at2759"/>
<evidence type="ECO:0000313" key="3">
    <source>
        <dbReference type="EMBL" id="CAA2997503.1"/>
    </source>
</evidence>
<reference evidence="3 4" key="1">
    <citation type="submission" date="2019-12" db="EMBL/GenBank/DDBJ databases">
        <authorList>
            <person name="Alioto T."/>
            <person name="Alioto T."/>
            <person name="Gomez Garrido J."/>
        </authorList>
    </citation>
    <scope>NUCLEOTIDE SEQUENCE [LARGE SCALE GENOMIC DNA]</scope>
</reference>
<organism evidence="3 4">
    <name type="scientific">Olea europaea subsp. europaea</name>
    <dbReference type="NCBI Taxonomy" id="158383"/>
    <lineage>
        <taxon>Eukaryota</taxon>
        <taxon>Viridiplantae</taxon>
        <taxon>Streptophyta</taxon>
        <taxon>Embryophyta</taxon>
        <taxon>Tracheophyta</taxon>
        <taxon>Spermatophyta</taxon>
        <taxon>Magnoliopsida</taxon>
        <taxon>eudicotyledons</taxon>
        <taxon>Gunneridae</taxon>
        <taxon>Pentapetalae</taxon>
        <taxon>asterids</taxon>
        <taxon>lamiids</taxon>
        <taxon>Lamiales</taxon>
        <taxon>Oleaceae</taxon>
        <taxon>Oleeae</taxon>
        <taxon>Olea</taxon>
    </lineage>
</organism>
<accession>A0A8S0SXB8</accession>
<protein>
    <recommendedName>
        <fullName evidence="2">VQ domain-containing protein</fullName>
    </recommendedName>
</protein>
<dbReference type="Proteomes" id="UP000594638">
    <property type="component" value="Unassembled WGS sequence"/>
</dbReference>
<dbReference type="InterPro" id="IPR039609">
    <property type="entry name" value="VQ_15/22"/>
</dbReference>
<dbReference type="PANTHER" id="PTHR33179">
    <property type="entry name" value="VQ MOTIF-CONTAINING PROTEIN"/>
    <property type="match status" value="1"/>
</dbReference>
<comment type="caution">
    <text evidence="3">The sequence shown here is derived from an EMBL/GenBank/DDBJ whole genome shotgun (WGS) entry which is preliminary data.</text>
</comment>
<feature type="compositionally biased region" description="Basic residues" evidence="1">
    <location>
        <begin position="66"/>
        <end position="75"/>
    </location>
</feature>
<feature type="region of interest" description="Disordered" evidence="1">
    <location>
        <begin position="49"/>
        <end position="82"/>
    </location>
</feature>
<dbReference type="AlphaFoldDB" id="A0A8S0SXB8"/>
<dbReference type="PANTHER" id="PTHR33179:SF29">
    <property type="entry name" value="OS06G0666400 PROTEIN"/>
    <property type="match status" value="1"/>
</dbReference>
<dbReference type="EMBL" id="CACTIH010005558">
    <property type="protein sequence ID" value="CAA2997503.1"/>
    <property type="molecule type" value="Genomic_DNA"/>
</dbReference>
<proteinExistence type="predicted"/>
<dbReference type="Gramene" id="OE9A009884T1">
    <property type="protein sequence ID" value="OE9A009884C1"/>
    <property type="gene ID" value="OE9A009884"/>
</dbReference>
<keyword evidence="4" id="KW-1185">Reference proteome</keyword>